<proteinExistence type="predicted"/>
<dbReference type="WBParaSite" id="ES5_v2.g27338.t1">
    <property type="protein sequence ID" value="ES5_v2.g27338.t1"/>
    <property type="gene ID" value="ES5_v2.g27338"/>
</dbReference>
<reference evidence="2" key="1">
    <citation type="submission" date="2022-11" db="UniProtKB">
        <authorList>
            <consortium name="WormBaseParasite"/>
        </authorList>
    </citation>
    <scope>IDENTIFICATION</scope>
</reference>
<name>A0AC34GCA0_9BILA</name>
<dbReference type="Proteomes" id="UP000887579">
    <property type="component" value="Unplaced"/>
</dbReference>
<evidence type="ECO:0000313" key="2">
    <source>
        <dbReference type="WBParaSite" id="ES5_v2.g27338.t1"/>
    </source>
</evidence>
<protein>
    <submittedName>
        <fullName evidence="2">Uncharacterized protein</fullName>
    </submittedName>
</protein>
<evidence type="ECO:0000313" key="1">
    <source>
        <dbReference type="Proteomes" id="UP000887579"/>
    </source>
</evidence>
<organism evidence="1 2">
    <name type="scientific">Panagrolaimus sp. ES5</name>
    <dbReference type="NCBI Taxonomy" id="591445"/>
    <lineage>
        <taxon>Eukaryota</taxon>
        <taxon>Metazoa</taxon>
        <taxon>Ecdysozoa</taxon>
        <taxon>Nematoda</taxon>
        <taxon>Chromadorea</taxon>
        <taxon>Rhabditida</taxon>
        <taxon>Tylenchina</taxon>
        <taxon>Panagrolaimomorpha</taxon>
        <taxon>Panagrolaimoidea</taxon>
        <taxon>Panagrolaimidae</taxon>
        <taxon>Panagrolaimus</taxon>
    </lineage>
</organism>
<sequence length="98" mass="11386">MGKTKPTAPIKTKKDNNAAVQRCRIRKNEQFQQAQIDEKHLLQEIEKRQANIKQIIKRFESHMASLPPSVSKTANVQRMHQKFNQISKAYTTQNTVKL</sequence>
<accession>A0AC34GCA0</accession>